<accession>A0A8S5NZ22</accession>
<reference evidence="2" key="1">
    <citation type="journal article" date="2021" name="Proc. Natl. Acad. Sci. U.S.A.">
        <title>A Catalog of Tens of Thousands of Viruses from Human Metagenomes Reveals Hidden Associations with Chronic Diseases.</title>
        <authorList>
            <person name="Tisza M.J."/>
            <person name="Buck C.B."/>
        </authorList>
    </citation>
    <scope>NUCLEOTIDE SEQUENCE</scope>
    <source>
        <strain evidence="2">Ct0qt9</strain>
    </source>
</reference>
<feature type="transmembrane region" description="Helical" evidence="1">
    <location>
        <begin position="92"/>
        <end position="112"/>
    </location>
</feature>
<name>A0A8S5NZ22_9CAUD</name>
<sequence>MAKIKFYGDLKRFGREPIELEVSNFRELMSGLLSQISGLREHLRNGYYKVRIGSKYLSEEQLKTTPIISLKNDCTVHFTPVILGSGKNGAGIFQIVAGIVIIAASIISYQYYGVGYGTALMFGMSGAAMALGGAITLLSRPPDMNTKIDEGEKKQSTSFSNLRNLTPQGRPIPLLYGKMMTSLVLVSQGIETFDDV</sequence>
<evidence type="ECO:0000256" key="1">
    <source>
        <dbReference type="SAM" id="Phobius"/>
    </source>
</evidence>
<organism evidence="2">
    <name type="scientific">Siphoviridae sp. ct0qt9</name>
    <dbReference type="NCBI Taxonomy" id="2825298"/>
    <lineage>
        <taxon>Viruses</taxon>
        <taxon>Duplodnaviria</taxon>
        <taxon>Heunggongvirae</taxon>
        <taxon>Uroviricota</taxon>
        <taxon>Caudoviricetes</taxon>
    </lineage>
</organism>
<evidence type="ECO:0000313" key="2">
    <source>
        <dbReference type="EMBL" id="DAE00071.1"/>
    </source>
</evidence>
<protein>
    <submittedName>
        <fullName evidence="2">Tail assembly protein</fullName>
    </submittedName>
</protein>
<dbReference type="EMBL" id="BK015298">
    <property type="protein sequence ID" value="DAE00071.1"/>
    <property type="molecule type" value="Genomic_DNA"/>
</dbReference>
<keyword evidence="1" id="KW-0812">Transmembrane</keyword>
<feature type="transmembrane region" description="Helical" evidence="1">
    <location>
        <begin position="118"/>
        <end position="138"/>
    </location>
</feature>
<proteinExistence type="predicted"/>
<keyword evidence="1" id="KW-0472">Membrane</keyword>
<keyword evidence="1" id="KW-1133">Transmembrane helix</keyword>